<accession>A0AAW7I7D7</accession>
<dbReference type="NCBIfam" id="NF033542">
    <property type="entry name" value="transpos_IS110"/>
    <property type="match status" value="1"/>
</dbReference>
<dbReference type="GO" id="GO:0004803">
    <property type="term" value="F:transposase activity"/>
    <property type="evidence" value="ECO:0007669"/>
    <property type="project" value="InterPro"/>
</dbReference>
<dbReference type="InterPro" id="IPR002525">
    <property type="entry name" value="Transp_IS110-like_N"/>
</dbReference>
<evidence type="ECO:0000259" key="2">
    <source>
        <dbReference type="Pfam" id="PF02371"/>
    </source>
</evidence>
<dbReference type="GO" id="GO:0003677">
    <property type="term" value="F:DNA binding"/>
    <property type="evidence" value="ECO:0007669"/>
    <property type="project" value="InterPro"/>
</dbReference>
<dbReference type="GO" id="GO:0006313">
    <property type="term" value="P:DNA transposition"/>
    <property type="evidence" value="ECO:0007669"/>
    <property type="project" value="InterPro"/>
</dbReference>
<protein>
    <submittedName>
        <fullName evidence="4">IS110 family transposase</fullName>
    </submittedName>
</protein>
<evidence type="ECO:0000259" key="1">
    <source>
        <dbReference type="Pfam" id="PF01548"/>
    </source>
</evidence>
<dbReference type="Pfam" id="PF01548">
    <property type="entry name" value="DEDD_Tnp_IS110"/>
    <property type="match status" value="1"/>
</dbReference>
<gene>
    <name evidence="3" type="ORF">QUF89_06805</name>
    <name evidence="4" type="ORF">QUF89_06980</name>
    <name evidence="5" type="ORF">QUF89_07060</name>
</gene>
<name>A0AAW7I7D7_9BACI</name>
<feature type="domain" description="Transposase IS110-like N-terminal" evidence="1">
    <location>
        <begin position="9"/>
        <end position="156"/>
    </location>
</feature>
<dbReference type="AlphaFoldDB" id="A0AAW7I7D7"/>
<proteinExistence type="predicted"/>
<dbReference type="Pfam" id="PF02371">
    <property type="entry name" value="Transposase_20"/>
    <property type="match status" value="1"/>
</dbReference>
<dbReference type="InterPro" id="IPR003346">
    <property type="entry name" value="Transposase_20"/>
</dbReference>
<feature type="domain" description="Transposase IS116/IS110/IS902 C-terminal" evidence="2">
    <location>
        <begin position="254"/>
        <end position="335"/>
    </location>
</feature>
<dbReference type="EMBL" id="JAUCEY010000008">
    <property type="protein sequence ID" value="MDM5451945.1"/>
    <property type="molecule type" value="Genomic_DNA"/>
</dbReference>
<comment type="caution">
    <text evidence="4">The sequence shown here is derived from an EMBL/GenBank/DDBJ whole genome shotgun (WGS) entry which is preliminary data.</text>
</comment>
<organism evidence="4 6">
    <name type="scientific">Peribacillus simplex</name>
    <dbReference type="NCBI Taxonomy" id="1478"/>
    <lineage>
        <taxon>Bacteria</taxon>
        <taxon>Bacillati</taxon>
        <taxon>Bacillota</taxon>
        <taxon>Bacilli</taxon>
        <taxon>Bacillales</taxon>
        <taxon>Bacillaceae</taxon>
        <taxon>Peribacillus</taxon>
    </lineage>
</organism>
<evidence type="ECO:0000313" key="5">
    <source>
        <dbReference type="EMBL" id="MDM5451960.1"/>
    </source>
</evidence>
<dbReference type="PANTHER" id="PTHR33055">
    <property type="entry name" value="TRANSPOSASE FOR INSERTION SEQUENCE ELEMENT IS1111A"/>
    <property type="match status" value="1"/>
</dbReference>
<dbReference type="EMBL" id="JAUCEY010000008">
    <property type="protein sequence ID" value="MDM5451911.1"/>
    <property type="molecule type" value="Genomic_DNA"/>
</dbReference>
<dbReference type="KEGG" id="bsj:UP17_25415"/>
<reference evidence="4" key="1">
    <citation type="submission" date="2023-06" db="EMBL/GenBank/DDBJ databases">
        <title>Comparative genomics of Bacillaceae isolates and their secondary metabolite potential.</title>
        <authorList>
            <person name="Song L."/>
            <person name="Nielsen L.J."/>
            <person name="Mohite O."/>
            <person name="Xu X."/>
            <person name="Weber T."/>
            <person name="Kovacs A.T."/>
        </authorList>
    </citation>
    <scope>NUCLEOTIDE SEQUENCE</scope>
    <source>
        <strain evidence="4">D8_B_37</strain>
    </source>
</reference>
<sequence length="411" mass="46479">MEAMIERCAGLDVHQETVVACVLFGPLDKKPKTSIETFSTTTTGLLALSDWLVTLQVSDVVMESTGVYWKPIWNILEGSFHLVLANARHVKNVPGRKTDVKDAEWLAKLLRCGLIESNFVPPEDIRDLRDLTRYRKKLIHHRTSEQNRIHKILQDANIKLTSVLSDIFGVSGRRILEAILNGEKIETDGLRKMVDWRTKASITDIASAINGRIRRHHRDMLRYHWEHMGYLEKAIEELEKQIDQLLSPYRKEVELLDGIPGVNKAAAATFIAEMGVDMSVFKSAKHLASWAGVSPGNYESAGKKKTSKTTQGNKALKTMAVECVLATSRQNNRIASHRKRISKRQGKMKGRIASAHLLLTIAYNILKTGEPYHELGSNYLEEKQKNNKELKMIEYLKKKGYTIAPSKQQTA</sequence>
<dbReference type="EMBL" id="JAUCEY010000008">
    <property type="protein sequence ID" value="MDM5451960.1"/>
    <property type="molecule type" value="Genomic_DNA"/>
</dbReference>
<dbReference type="InterPro" id="IPR047650">
    <property type="entry name" value="Transpos_IS110"/>
</dbReference>
<dbReference type="Proteomes" id="UP001234602">
    <property type="component" value="Unassembled WGS sequence"/>
</dbReference>
<evidence type="ECO:0000313" key="3">
    <source>
        <dbReference type="EMBL" id="MDM5451911.1"/>
    </source>
</evidence>
<dbReference type="RefSeq" id="WP_061466405.1">
    <property type="nucleotide sequence ID" value="NZ_CP011009.1"/>
</dbReference>
<evidence type="ECO:0000313" key="4">
    <source>
        <dbReference type="EMBL" id="MDM5451945.1"/>
    </source>
</evidence>
<dbReference type="PANTHER" id="PTHR33055:SF15">
    <property type="entry name" value="TRANSPOSASE-RELATED"/>
    <property type="match status" value="1"/>
</dbReference>
<evidence type="ECO:0000313" key="6">
    <source>
        <dbReference type="Proteomes" id="UP001234602"/>
    </source>
</evidence>